<dbReference type="Pfam" id="PF00008">
    <property type="entry name" value="EGF"/>
    <property type="match status" value="1"/>
</dbReference>
<dbReference type="SUPFAM" id="SSF49313">
    <property type="entry name" value="Cadherin-like"/>
    <property type="match status" value="2"/>
</dbReference>
<evidence type="ECO:0000256" key="7">
    <source>
        <dbReference type="ARBA" id="ARBA00022989"/>
    </source>
</evidence>
<evidence type="ECO:0000259" key="13">
    <source>
        <dbReference type="PROSITE" id="PS50026"/>
    </source>
</evidence>
<dbReference type="Proteomes" id="UP000515163">
    <property type="component" value="Unplaced"/>
</dbReference>
<dbReference type="PANTHER" id="PTHR24025:SF31">
    <property type="entry name" value="NEURAL-CADHERIN"/>
    <property type="match status" value="1"/>
</dbReference>
<keyword evidence="11" id="KW-0245">EGF-like domain</keyword>
<dbReference type="InterPro" id="IPR013111">
    <property type="entry name" value="EGF_extracell"/>
</dbReference>
<comment type="similarity">
    <text evidence="2">Belongs to the EGF domain peptide family.</text>
</comment>
<keyword evidence="3 12" id="KW-0812">Transmembrane</keyword>
<evidence type="ECO:0000313" key="15">
    <source>
        <dbReference type="Proteomes" id="UP000515163"/>
    </source>
</evidence>
<dbReference type="RefSeq" id="XP_031566546.1">
    <property type="nucleotide sequence ID" value="XM_031710686.1"/>
</dbReference>
<dbReference type="Gene3D" id="2.60.40.60">
    <property type="entry name" value="Cadherins"/>
    <property type="match status" value="2"/>
</dbReference>
<keyword evidence="9 11" id="KW-1015">Disulfide bond</keyword>
<evidence type="ECO:0000256" key="11">
    <source>
        <dbReference type="PROSITE-ProRule" id="PRU00076"/>
    </source>
</evidence>
<dbReference type="PROSITE" id="PS50268">
    <property type="entry name" value="CADHERIN_2"/>
    <property type="match status" value="2"/>
</dbReference>
<sequence length="592" mass="63598">MGSDCSIIPTCLNVSSCSGHGKCVNFDVCKCDKDWTGKDCSQYSCSDLDRCSDHGRCVNVYQCECNAGWTGITCAIPDCPDVHQCSGNGTCVAPNKCQCYPGYSGNGCLDSADCNMLANCSNHGDCVSGDGANSSCRCYDGFQGVDCGQPTCTELNNCSNHGICKEAGFCECDIGFSGSDCSNASCEALNFCSGHGECTGYDLCNCEASWYGAACSTPDCSALSDCSKQGVCLAPNKCDCYPGYDGIKCDKPATPNFYPPVFSSPVYNLSVYENATLGSFVGQVNASDLDQGRNGDVMYFLSNDAGGLFTVEGESGKIFTSKSLRYDELKTDFAILGVRASDNGKPMKFDSCELYIRIIDVNDNCPIFDPFLQTSYNISVNTKIGAVIANVSAVDKDNGVNGDVRYNLENGNGTFSIEWLTGSIRLMLLVRPISYQVVVIARDQGTPSCSTSLKLVFNVTERETPEPTEVTTSAEVSTTVTTTTKPVTTPSEPNIIHSGNDSLRLESVLLIAGCSIGICLLAAISTVIIIRIKRKRKANNTTVDKINTLPRASQMMTGSRNRVSPDFQDDQHDMELQVWTNIHANRGLNEFP</sequence>
<dbReference type="GO" id="GO:0005886">
    <property type="term" value="C:plasma membrane"/>
    <property type="evidence" value="ECO:0007669"/>
    <property type="project" value="InterPro"/>
</dbReference>
<keyword evidence="8 12" id="KW-0472">Membrane</keyword>
<dbReference type="PROSITE" id="PS00022">
    <property type="entry name" value="EGF_1"/>
    <property type="match status" value="5"/>
</dbReference>
<comment type="caution">
    <text evidence="11">Lacks conserved residue(s) required for the propagation of feature annotation.</text>
</comment>
<feature type="domain" description="EGF-like" evidence="13">
    <location>
        <begin position="216"/>
        <end position="250"/>
    </location>
</feature>
<comment type="subcellular location">
    <subcellularLocation>
        <location evidence="1">Membrane</location>
    </subcellularLocation>
</comment>
<dbReference type="GO" id="GO:0005509">
    <property type="term" value="F:calcium ion binding"/>
    <property type="evidence" value="ECO:0007669"/>
    <property type="project" value="UniProtKB-UniRule"/>
</dbReference>
<evidence type="ECO:0000256" key="10">
    <source>
        <dbReference type="PROSITE-ProRule" id="PRU00043"/>
    </source>
</evidence>
<dbReference type="FunFam" id="2.60.40.60:FF:000020">
    <property type="entry name" value="Dachsous cadherin-related 1b"/>
    <property type="match status" value="1"/>
</dbReference>
<feature type="domain" description="Cadherin" evidence="14">
    <location>
        <begin position="381"/>
        <end position="469"/>
    </location>
</feature>
<feature type="domain" description="EGF-like" evidence="13">
    <location>
        <begin position="110"/>
        <end position="148"/>
    </location>
</feature>
<dbReference type="Pfam" id="PF07974">
    <property type="entry name" value="EGF_2"/>
    <property type="match status" value="2"/>
</dbReference>
<dbReference type="Pfam" id="PF25024">
    <property type="entry name" value="EGF_TEN"/>
    <property type="match status" value="1"/>
</dbReference>
<feature type="disulfide bond" evidence="11">
    <location>
        <begin position="65"/>
        <end position="74"/>
    </location>
</feature>
<feature type="transmembrane region" description="Helical" evidence="12">
    <location>
        <begin position="508"/>
        <end position="530"/>
    </location>
</feature>
<feature type="domain" description="EGF-like" evidence="13">
    <location>
        <begin position="76"/>
        <end position="109"/>
    </location>
</feature>
<evidence type="ECO:0000259" key="14">
    <source>
        <dbReference type="PROSITE" id="PS50268"/>
    </source>
</evidence>
<keyword evidence="7 12" id="KW-1133">Transmembrane helix</keyword>
<dbReference type="Gene3D" id="2.10.25.10">
    <property type="entry name" value="Laminin"/>
    <property type="match status" value="5"/>
</dbReference>
<feature type="domain" description="Cadherin" evidence="14">
    <location>
        <begin position="263"/>
        <end position="368"/>
    </location>
</feature>
<keyword evidence="15" id="KW-1185">Reference proteome</keyword>
<dbReference type="SMART" id="SM00112">
    <property type="entry name" value="CA"/>
    <property type="match status" value="2"/>
</dbReference>
<dbReference type="InterPro" id="IPR002126">
    <property type="entry name" value="Cadherin-like_dom"/>
</dbReference>
<organism evidence="15 16">
    <name type="scientific">Actinia tenebrosa</name>
    <name type="common">Australian red waratah sea anemone</name>
    <dbReference type="NCBI Taxonomy" id="6105"/>
    <lineage>
        <taxon>Eukaryota</taxon>
        <taxon>Metazoa</taxon>
        <taxon>Cnidaria</taxon>
        <taxon>Anthozoa</taxon>
        <taxon>Hexacorallia</taxon>
        <taxon>Actiniaria</taxon>
        <taxon>Actiniidae</taxon>
        <taxon>Actinia</taxon>
    </lineage>
</organism>
<protein>
    <submittedName>
        <fullName evidence="16">EGF-like domain-containing protein comC isoform X1</fullName>
    </submittedName>
</protein>
<dbReference type="PROSITE" id="PS01186">
    <property type="entry name" value="EGF_2"/>
    <property type="match status" value="5"/>
</dbReference>
<dbReference type="InterPro" id="IPR050971">
    <property type="entry name" value="Cadherin-domain_protein"/>
</dbReference>
<dbReference type="GeneID" id="116301602"/>
<feature type="domain" description="EGF-like" evidence="13">
    <location>
        <begin position="149"/>
        <end position="182"/>
    </location>
</feature>
<feature type="disulfide bond" evidence="11">
    <location>
        <begin position="172"/>
        <end position="181"/>
    </location>
</feature>
<evidence type="ECO:0000256" key="5">
    <source>
        <dbReference type="ARBA" id="ARBA00022837"/>
    </source>
</evidence>
<dbReference type="PRINTS" id="PR00205">
    <property type="entry name" value="CADHERIN"/>
</dbReference>
<dbReference type="PANTHER" id="PTHR24025">
    <property type="entry name" value="DESMOGLEIN FAMILY MEMBER"/>
    <property type="match status" value="1"/>
</dbReference>
<evidence type="ECO:0000256" key="8">
    <source>
        <dbReference type="ARBA" id="ARBA00023136"/>
    </source>
</evidence>
<accession>A0A6P8II53</accession>
<keyword evidence="6" id="KW-0130">Cell adhesion</keyword>
<reference evidence="16" key="1">
    <citation type="submission" date="2025-08" db="UniProtKB">
        <authorList>
            <consortium name="RefSeq"/>
        </authorList>
    </citation>
    <scope>IDENTIFICATION</scope>
    <source>
        <tissue evidence="16">Tentacle</tissue>
    </source>
</reference>
<dbReference type="PROSITE" id="PS00232">
    <property type="entry name" value="CADHERIN_1"/>
    <property type="match status" value="1"/>
</dbReference>
<dbReference type="KEGG" id="aten:116301602"/>
<proteinExistence type="inferred from homology"/>
<feature type="disulfide bond" evidence="11">
    <location>
        <begin position="240"/>
        <end position="249"/>
    </location>
</feature>
<evidence type="ECO:0000256" key="4">
    <source>
        <dbReference type="ARBA" id="ARBA00022737"/>
    </source>
</evidence>
<keyword evidence="5 10" id="KW-0106">Calcium</keyword>
<feature type="disulfide bond" evidence="11">
    <location>
        <begin position="138"/>
        <end position="147"/>
    </location>
</feature>
<gene>
    <name evidence="16" type="primary">LOC116301602</name>
</gene>
<feature type="domain" description="EGF-like" evidence="13">
    <location>
        <begin position="41"/>
        <end position="75"/>
    </location>
</feature>
<evidence type="ECO:0000256" key="3">
    <source>
        <dbReference type="ARBA" id="ARBA00022692"/>
    </source>
</evidence>
<dbReference type="GO" id="GO:0005911">
    <property type="term" value="C:cell-cell junction"/>
    <property type="evidence" value="ECO:0007669"/>
    <property type="project" value="TreeGrafter"/>
</dbReference>
<evidence type="ECO:0000313" key="16">
    <source>
        <dbReference type="RefSeq" id="XP_031566546.1"/>
    </source>
</evidence>
<name>A0A6P8II53_ACTTE</name>
<dbReference type="InterPro" id="IPR020894">
    <property type="entry name" value="Cadherin_CS"/>
</dbReference>
<feature type="disulfide bond" evidence="11">
    <location>
        <begin position="99"/>
        <end position="108"/>
    </location>
</feature>
<evidence type="ECO:0000256" key="6">
    <source>
        <dbReference type="ARBA" id="ARBA00022889"/>
    </source>
</evidence>
<keyword evidence="4" id="KW-0677">Repeat</keyword>
<dbReference type="InterPro" id="IPR000742">
    <property type="entry name" value="EGF"/>
</dbReference>
<dbReference type="AlphaFoldDB" id="A0A6P8II53"/>
<dbReference type="InParanoid" id="A0A6P8II53"/>
<evidence type="ECO:0000256" key="1">
    <source>
        <dbReference type="ARBA" id="ARBA00004370"/>
    </source>
</evidence>
<dbReference type="InterPro" id="IPR015919">
    <property type="entry name" value="Cadherin-like_sf"/>
</dbReference>
<dbReference type="GO" id="GO:0007156">
    <property type="term" value="P:homophilic cell adhesion via plasma membrane adhesion molecules"/>
    <property type="evidence" value="ECO:0007669"/>
    <property type="project" value="InterPro"/>
</dbReference>
<dbReference type="CDD" id="cd11304">
    <property type="entry name" value="Cadherin_repeat"/>
    <property type="match status" value="2"/>
</dbReference>
<evidence type="ECO:0000256" key="9">
    <source>
        <dbReference type="ARBA" id="ARBA00023157"/>
    </source>
</evidence>
<evidence type="ECO:0000256" key="12">
    <source>
        <dbReference type="SAM" id="Phobius"/>
    </source>
</evidence>
<dbReference type="Pfam" id="PF00028">
    <property type="entry name" value="Cadherin"/>
    <property type="match status" value="2"/>
</dbReference>
<dbReference type="PROSITE" id="PS50026">
    <property type="entry name" value="EGF_3"/>
    <property type="match status" value="5"/>
</dbReference>
<dbReference type="OrthoDB" id="6010005at2759"/>
<evidence type="ECO:0000256" key="2">
    <source>
        <dbReference type="ARBA" id="ARBA00006373"/>
    </source>
</evidence>
<dbReference type="SMART" id="SM00181">
    <property type="entry name" value="EGF"/>
    <property type="match status" value="7"/>
</dbReference>